<dbReference type="GeneID" id="64627263"/>
<keyword evidence="3" id="KW-1185">Reference proteome</keyword>
<feature type="region of interest" description="Disordered" evidence="1">
    <location>
        <begin position="57"/>
        <end position="108"/>
    </location>
</feature>
<dbReference type="RefSeq" id="XP_041189478.1">
    <property type="nucleotide sequence ID" value="XM_041333246.1"/>
</dbReference>
<dbReference type="EMBL" id="JABBWG010000032">
    <property type="protein sequence ID" value="KAG1810582.1"/>
    <property type="molecule type" value="Genomic_DNA"/>
</dbReference>
<dbReference type="AlphaFoldDB" id="A0A9P7E4L3"/>
<sequence>MTALTQVSPRAINKTLGIKYITEDEEDLRVKKWFQERHHWRRMDGFARCGMRPVTMPTGERVVEEMKPTSKSSGKGDKYFWQNEQEAQQDQQDREAQQGDMKRLSGPY</sequence>
<evidence type="ECO:0000313" key="3">
    <source>
        <dbReference type="Proteomes" id="UP000807769"/>
    </source>
</evidence>
<gene>
    <name evidence="2" type="ORF">BJ212DRAFT_1302326</name>
</gene>
<feature type="compositionally biased region" description="Basic and acidic residues" evidence="1">
    <location>
        <begin position="91"/>
        <end position="108"/>
    </location>
</feature>
<reference evidence="2" key="1">
    <citation type="journal article" date="2020" name="New Phytol.">
        <title>Comparative genomics reveals dynamic genome evolution in host specialist ectomycorrhizal fungi.</title>
        <authorList>
            <person name="Lofgren L.A."/>
            <person name="Nguyen N.H."/>
            <person name="Vilgalys R."/>
            <person name="Ruytinx J."/>
            <person name="Liao H.L."/>
            <person name="Branco S."/>
            <person name="Kuo A."/>
            <person name="LaButti K."/>
            <person name="Lipzen A."/>
            <person name="Andreopoulos W."/>
            <person name="Pangilinan J."/>
            <person name="Riley R."/>
            <person name="Hundley H."/>
            <person name="Na H."/>
            <person name="Barry K."/>
            <person name="Grigoriev I.V."/>
            <person name="Stajich J.E."/>
            <person name="Kennedy P.G."/>
        </authorList>
    </citation>
    <scope>NUCLEOTIDE SEQUENCE</scope>
    <source>
        <strain evidence="2">MN1</strain>
    </source>
</reference>
<evidence type="ECO:0000313" key="2">
    <source>
        <dbReference type="EMBL" id="KAG1810582.1"/>
    </source>
</evidence>
<protein>
    <submittedName>
        <fullName evidence="2">Uncharacterized protein</fullName>
    </submittedName>
</protein>
<evidence type="ECO:0000256" key="1">
    <source>
        <dbReference type="SAM" id="MobiDB-lite"/>
    </source>
</evidence>
<name>A0A9P7E4L3_9AGAM</name>
<accession>A0A9P7E4L3</accession>
<organism evidence="2 3">
    <name type="scientific">Suillus subaureus</name>
    <dbReference type="NCBI Taxonomy" id="48587"/>
    <lineage>
        <taxon>Eukaryota</taxon>
        <taxon>Fungi</taxon>
        <taxon>Dikarya</taxon>
        <taxon>Basidiomycota</taxon>
        <taxon>Agaricomycotina</taxon>
        <taxon>Agaricomycetes</taxon>
        <taxon>Agaricomycetidae</taxon>
        <taxon>Boletales</taxon>
        <taxon>Suillineae</taxon>
        <taxon>Suillaceae</taxon>
        <taxon>Suillus</taxon>
    </lineage>
</organism>
<dbReference type="Proteomes" id="UP000807769">
    <property type="component" value="Unassembled WGS sequence"/>
</dbReference>
<feature type="compositionally biased region" description="Basic and acidic residues" evidence="1">
    <location>
        <begin position="61"/>
        <end position="78"/>
    </location>
</feature>
<proteinExistence type="predicted"/>
<comment type="caution">
    <text evidence="2">The sequence shown here is derived from an EMBL/GenBank/DDBJ whole genome shotgun (WGS) entry which is preliminary data.</text>
</comment>